<evidence type="ECO:0000256" key="2">
    <source>
        <dbReference type="ARBA" id="ARBA00022490"/>
    </source>
</evidence>
<dbReference type="PRINTS" id="PR00598">
    <property type="entry name" value="HTHMARR"/>
</dbReference>
<dbReference type="GO" id="GO:0006950">
    <property type="term" value="P:response to stress"/>
    <property type="evidence" value="ECO:0007669"/>
    <property type="project" value="TreeGrafter"/>
</dbReference>
<evidence type="ECO:0000259" key="6">
    <source>
        <dbReference type="PROSITE" id="PS50995"/>
    </source>
</evidence>
<dbReference type="GO" id="GO:0005737">
    <property type="term" value="C:cytoplasm"/>
    <property type="evidence" value="ECO:0007669"/>
    <property type="project" value="UniProtKB-SubCell"/>
</dbReference>
<evidence type="ECO:0000313" key="8">
    <source>
        <dbReference type="Proteomes" id="UP000473574"/>
    </source>
</evidence>
<dbReference type="InterPro" id="IPR039422">
    <property type="entry name" value="MarR/SlyA-like"/>
</dbReference>
<organism evidence="7 8">
    <name type="scientific">Adonisia turfae CCMR0082</name>
    <dbReference type="NCBI Taxonomy" id="2304604"/>
    <lineage>
        <taxon>Bacteria</taxon>
        <taxon>Bacillati</taxon>
        <taxon>Cyanobacteriota</taxon>
        <taxon>Adonisia</taxon>
        <taxon>Adonisia turfae</taxon>
    </lineage>
</organism>
<evidence type="ECO:0000256" key="4">
    <source>
        <dbReference type="ARBA" id="ARBA00023125"/>
    </source>
</evidence>
<dbReference type="EMBL" id="QZCE01000002">
    <property type="protein sequence ID" value="NEZ63679.1"/>
    <property type="molecule type" value="Genomic_DNA"/>
</dbReference>
<dbReference type="SMART" id="SM00347">
    <property type="entry name" value="HTH_MARR"/>
    <property type="match status" value="1"/>
</dbReference>
<dbReference type="PANTHER" id="PTHR33164:SF5">
    <property type="entry name" value="ORGANIC HYDROPEROXIDE RESISTANCE TRANSCRIPTIONAL REGULATOR"/>
    <property type="match status" value="1"/>
</dbReference>
<evidence type="ECO:0000313" key="7">
    <source>
        <dbReference type="EMBL" id="NEZ63679.1"/>
    </source>
</evidence>
<dbReference type="InterPro" id="IPR036388">
    <property type="entry name" value="WH-like_DNA-bd_sf"/>
</dbReference>
<keyword evidence="4" id="KW-0238">DNA-binding</keyword>
<comment type="subcellular location">
    <subcellularLocation>
        <location evidence="1">Cytoplasm</location>
    </subcellularLocation>
</comment>
<comment type="caution">
    <text evidence="7">The sequence shown here is derived from an EMBL/GenBank/DDBJ whole genome shotgun (WGS) entry which is preliminary data.</text>
</comment>
<dbReference type="FunFam" id="1.10.10.10:FF:000163">
    <property type="entry name" value="MarR family transcriptional regulator"/>
    <property type="match status" value="1"/>
</dbReference>
<proteinExistence type="predicted"/>
<keyword evidence="3" id="KW-0805">Transcription regulation</keyword>
<dbReference type="GO" id="GO:0003677">
    <property type="term" value="F:DNA binding"/>
    <property type="evidence" value="ECO:0007669"/>
    <property type="project" value="UniProtKB-KW"/>
</dbReference>
<dbReference type="InterPro" id="IPR055166">
    <property type="entry name" value="Transc_reg_Sar_Rot_HTH"/>
</dbReference>
<dbReference type="Proteomes" id="UP000473574">
    <property type="component" value="Unassembled WGS sequence"/>
</dbReference>
<keyword evidence="5" id="KW-0804">Transcription</keyword>
<dbReference type="GO" id="GO:0003700">
    <property type="term" value="F:DNA-binding transcription factor activity"/>
    <property type="evidence" value="ECO:0007669"/>
    <property type="project" value="InterPro"/>
</dbReference>
<dbReference type="Pfam" id="PF22381">
    <property type="entry name" value="Staph_reg_Sar_Rot"/>
    <property type="match status" value="1"/>
</dbReference>
<sequence length="157" mass="17911">MADSISHPNEFLQFDDFLCFALYAANHAMNRAYKPLLDKIGLTYPQYIVMVLLWEKDGQTVKELGERLFLVSNTLTPLLKRLEKMGYVTRQRDPKDERKVLIYLTQVGKALKQDVLEIPGCIINATGLTPKNLESLQDQLSLLRRNLETALETGAIE</sequence>
<feature type="domain" description="HTH marR-type" evidence="6">
    <location>
        <begin position="15"/>
        <end position="145"/>
    </location>
</feature>
<keyword evidence="2" id="KW-0963">Cytoplasm</keyword>
<dbReference type="AlphaFoldDB" id="A0A6M0S594"/>
<name>A0A6M0S594_9CYAN</name>
<dbReference type="SUPFAM" id="SSF46785">
    <property type="entry name" value="Winged helix' DNA-binding domain"/>
    <property type="match status" value="1"/>
</dbReference>
<dbReference type="PROSITE" id="PS50995">
    <property type="entry name" value="HTH_MARR_2"/>
    <property type="match status" value="1"/>
</dbReference>
<dbReference type="Gene3D" id="1.10.10.10">
    <property type="entry name" value="Winged helix-like DNA-binding domain superfamily/Winged helix DNA-binding domain"/>
    <property type="match status" value="1"/>
</dbReference>
<dbReference type="RefSeq" id="WP_163663381.1">
    <property type="nucleotide sequence ID" value="NZ_QZCE01000002.1"/>
</dbReference>
<protein>
    <submittedName>
        <fullName evidence="7">MarR family transcriptional regulator</fullName>
    </submittedName>
</protein>
<dbReference type="InterPro" id="IPR000835">
    <property type="entry name" value="HTH_MarR-typ"/>
</dbReference>
<reference evidence="7 8" key="1">
    <citation type="journal article" date="2020" name="Microb. Ecol.">
        <title>Ecogenomics of the Marine Benthic Filamentous Cyanobacterium Adonisia.</title>
        <authorList>
            <person name="Walter J.M."/>
            <person name="Coutinho F.H."/>
            <person name="Leomil L."/>
            <person name="Hargreaves P.I."/>
            <person name="Campeao M.E."/>
            <person name="Vieira V.V."/>
            <person name="Silva B.S."/>
            <person name="Fistarol G.O."/>
            <person name="Salomon P.S."/>
            <person name="Sawabe T."/>
            <person name="Mino S."/>
            <person name="Hosokawa M."/>
            <person name="Miyashita H."/>
            <person name="Maruyama F."/>
            <person name="van Verk M.C."/>
            <person name="Dutilh B.E."/>
            <person name="Thompson C.C."/>
            <person name="Thompson F.L."/>
        </authorList>
    </citation>
    <scope>NUCLEOTIDE SEQUENCE [LARGE SCALE GENOMIC DNA]</scope>
    <source>
        <strain evidence="7 8">CCMR0082</strain>
    </source>
</reference>
<accession>A0A6M0S594</accession>
<dbReference type="InterPro" id="IPR036390">
    <property type="entry name" value="WH_DNA-bd_sf"/>
</dbReference>
<evidence type="ECO:0000256" key="5">
    <source>
        <dbReference type="ARBA" id="ARBA00023163"/>
    </source>
</evidence>
<dbReference type="PANTHER" id="PTHR33164">
    <property type="entry name" value="TRANSCRIPTIONAL REGULATOR, MARR FAMILY"/>
    <property type="match status" value="1"/>
</dbReference>
<evidence type="ECO:0000256" key="3">
    <source>
        <dbReference type="ARBA" id="ARBA00023015"/>
    </source>
</evidence>
<evidence type="ECO:0000256" key="1">
    <source>
        <dbReference type="ARBA" id="ARBA00004496"/>
    </source>
</evidence>
<gene>
    <name evidence="7" type="ORF">D0962_12945</name>
</gene>